<gene>
    <name evidence="4" type="ORF">KI387_033856</name>
</gene>
<dbReference type="PANTHER" id="PTHR46502">
    <property type="entry name" value="C2 DOMAIN-CONTAINING"/>
    <property type="match status" value="1"/>
</dbReference>
<dbReference type="OMA" id="NANEDDY"/>
<dbReference type="GO" id="GO:0046872">
    <property type="term" value="F:metal ion binding"/>
    <property type="evidence" value="ECO:0007669"/>
    <property type="project" value="UniProtKB-KW"/>
</dbReference>
<dbReference type="InterPro" id="IPR000008">
    <property type="entry name" value="C2_dom"/>
</dbReference>
<dbReference type="PROSITE" id="PS50004">
    <property type="entry name" value="C2"/>
    <property type="match status" value="1"/>
</dbReference>
<keyword evidence="5" id="KW-1185">Reference proteome</keyword>
<evidence type="ECO:0000313" key="4">
    <source>
        <dbReference type="EMBL" id="KAH9289739.1"/>
    </source>
</evidence>
<dbReference type="EMBL" id="JAHRHJ020003813">
    <property type="protein sequence ID" value="KAH9289739.1"/>
    <property type="molecule type" value="Genomic_DNA"/>
</dbReference>
<evidence type="ECO:0000256" key="2">
    <source>
        <dbReference type="ARBA" id="ARBA00022837"/>
    </source>
</evidence>
<name>A0AA38C2D7_TAXCH</name>
<feature type="non-terminal residue" evidence="4">
    <location>
        <position position="127"/>
    </location>
</feature>
<proteinExistence type="predicted"/>
<organism evidence="4 5">
    <name type="scientific">Taxus chinensis</name>
    <name type="common">Chinese yew</name>
    <name type="synonym">Taxus wallichiana var. chinensis</name>
    <dbReference type="NCBI Taxonomy" id="29808"/>
    <lineage>
        <taxon>Eukaryota</taxon>
        <taxon>Viridiplantae</taxon>
        <taxon>Streptophyta</taxon>
        <taxon>Embryophyta</taxon>
        <taxon>Tracheophyta</taxon>
        <taxon>Spermatophyta</taxon>
        <taxon>Pinopsida</taxon>
        <taxon>Pinidae</taxon>
        <taxon>Conifers II</taxon>
        <taxon>Cupressales</taxon>
        <taxon>Taxaceae</taxon>
        <taxon>Taxus</taxon>
    </lineage>
</organism>
<dbReference type="Proteomes" id="UP000824469">
    <property type="component" value="Unassembled WGS sequence"/>
</dbReference>
<evidence type="ECO:0000259" key="3">
    <source>
        <dbReference type="PROSITE" id="PS50004"/>
    </source>
</evidence>
<dbReference type="InterPro" id="IPR035892">
    <property type="entry name" value="C2_domain_sf"/>
</dbReference>
<keyword evidence="2" id="KW-0106">Calcium</keyword>
<evidence type="ECO:0000313" key="5">
    <source>
        <dbReference type="Proteomes" id="UP000824469"/>
    </source>
</evidence>
<dbReference type="SUPFAM" id="SSF49562">
    <property type="entry name" value="C2 domain (Calcium/lipid-binding domain, CaLB)"/>
    <property type="match status" value="1"/>
</dbReference>
<reference evidence="4 5" key="1">
    <citation type="journal article" date="2021" name="Nat. Plants">
        <title>The Taxus genome provides insights into paclitaxel biosynthesis.</title>
        <authorList>
            <person name="Xiong X."/>
            <person name="Gou J."/>
            <person name="Liao Q."/>
            <person name="Li Y."/>
            <person name="Zhou Q."/>
            <person name="Bi G."/>
            <person name="Li C."/>
            <person name="Du R."/>
            <person name="Wang X."/>
            <person name="Sun T."/>
            <person name="Guo L."/>
            <person name="Liang H."/>
            <person name="Lu P."/>
            <person name="Wu Y."/>
            <person name="Zhang Z."/>
            <person name="Ro D.K."/>
            <person name="Shang Y."/>
            <person name="Huang S."/>
            <person name="Yan J."/>
        </authorList>
    </citation>
    <scope>NUCLEOTIDE SEQUENCE [LARGE SCALE GENOMIC DNA]</scope>
    <source>
        <strain evidence="4">Ta-2019</strain>
    </source>
</reference>
<protein>
    <recommendedName>
        <fullName evidence="3">C2 domain-containing protein</fullName>
    </recommendedName>
</protein>
<accession>A0AA38C2D7</accession>
<dbReference type="SMART" id="SM00239">
    <property type="entry name" value="C2"/>
    <property type="match status" value="1"/>
</dbReference>
<sequence length="127" mass="14002">MPALGTLEVLLVNAHGLHNSDFLGNMDPYVILKCRTQEHKSKVASREGNKPEWNETFAFNLSEGTSDLIIRIMDKDTFSADDFVGEATIPLEGVFMEGAIPPSPYNVVLPDKTYCGQIKVGLTFTPK</sequence>
<evidence type="ECO:0000256" key="1">
    <source>
        <dbReference type="ARBA" id="ARBA00022723"/>
    </source>
</evidence>
<dbReference type="AlphaFoldDB" id="A0AA38C2D7"/>
<feature type="domain" description="C2" evidence="3">
    <location>
        <begin position="1"/>
        <end position="104"/>
    </location>
</feature>
<dbReference type="Gene3D" id="2.60.40.150">
    <property type="entry name" value="C2 domain"/>
    <property type="match status" value="1"/>
</dbReference>
<comment type="caution">
    <text evidence="4">The sequence shown here is derived from an EMBL/GenBank/DDBJ whole genome shotgun (WGS) entry which is preliminary data.</text>
</comment>
<dbReference type="CDD" id="cd04049">
    <property type="entry name" value="C2_putative_Elicitor-responsive_gene"/>
    <property type="match status" value="1"/>
</dbReference>
<keyword evidence="1" id="KW-0479">Metal-binding</keyword>
<dbReference type="Pfam" id="PF00168">
    <property type="entry name" value="C2"/>
    <property type="match status" value="1"/>
</dbReference>
<dbReference type="PANTHER" id="PTHR46502:SF2">
    <property type="entry name" value="16 KDA PHLOEM PROTEIN 2"/>
    <property type="match status" value="1"/>
</dbReference>